<dbReference type="CDD" id="cd05483">
    <property type="entry name" value="retropepsin_like_bacteria"/>
    <property type="match status" value="1"/>
</dbReference>
<feature type="transmembrane region" description="Helical" evidence="1">
    <location>
        <begin position="54"/>
        <end position="74"/>
    </location>
</feature>
<feature type="transmembrane region" description="Helical" evidence="1">
    <location>
        <begin position="28"/>
        <end position="47"/>
    </location>
</feature>
<dbReference type="KEGG" id="abaw:D5400_10870"/>
<protein>
    <submittedName>
        <fullName evidence="2">TIGR02281 family clan AA aspartic protease</fullName>
        <ecNumber evidence="2">3.4.23.-</ecNumber>
    </submittedName>
</protein>
<dbReference type="AlphaFoldDB" id="A0A3Q8XTL4"/>
<keyword evidence="3" id="KW-1185">Reference proteome</keyword>
<dbReference type="InterPro" id="IPR011969">
    <property type="entry name" value="Clan_AA_Asp_peptidase_C"/>
</dbReference>
<dbReference type="Proteomes" id="UP000268192">
    <property type="component" value="Chromosome"/>
</dbReference>
<name>A0A3Q8XTL4_9HYPH</name>
<keyword evidence="1" id="KW-0812">Transmembrane</keyword>
<keyword evidence="1" id="KW-1133">Transmembrane helix</keyword>
<gene>
    <name evidence="2" type="ORF">D5400_10870</name>
</gene>
<keyword evidence="2" id="KW-0645">Protease</keyword>
<dbReference type="Pfam" id="PF13650">
    <property type="entry name" value="Asp_protease_2"/>
    <property type="match status" value="1"/>
</dbReference>
<dbReference type="SUPFAM" id="SSF50630">
    <property type="entry name" value="Acid proteases"/>
    <property type="match status" value="1"/>
</dbReference>
<dbReference type="PROSITE" id="PS00141">
    <property type="entry name" value="ASP_PROTEASE"/>
    <property type="match status" value="1"/>
</dbReference>
<organism evidence="2 3">
    <name type="scientific">Georhizobium profundi</name>
    <dbReference type="NCBI Taxonomy" id="2341112"/>
    <lineage>
        <taxon>Bacteria</taxon>
        <taxon>Pseudomonadati</taxon>
        <taxon>Pseudomonadota</taxon>
        <taxon>Alphaproteobacteria</taxon>
        <taxon>Hyphomicrobiales</taxon>
        <taxon>Rhizobiaceae</taxon>
        <taxon>Georhizobium</taxon>
    </lineage>
</organism>
<dbReference type="GO" id="GO:0004190">
    <property type="term" value="F:aspartic-type endopeptidase activity"/>
    <property type="evidence" value="ECO:0007669"/>
    <property type="project" value="InterPro"/>
</dbReference>
<keyword evidence="1" id="KW-0472">Membrane</keyword>
<evidence type="ECO:0000313" key="3">
    <source>
        <dbReference type="Proteomes" id="UP000268192"/>
    </source>
</evidence>
<proteinExistence type="predicted"/>
<dbReference type="EMBL" id="CP032509">
    <property type="protein sequence ID" value="AZN73741.1"/>
    <property type="molecule type" value="Genomic_DNA"/>
</dbReference>
<evidence type="ECO:0000313" key="2">
    <source>
        <dbReference type="EMBL" id="AZN73741.1"/>
    </source>
</evidence>
<dbReference type="EC" id="3.4.23.-" evidence="2"/>
<dbReference type="OrthoDB" id="7595324at2"/>
<dbReference type="NCBIfam" id="TIGR02281">
    <property type="entry name" value="clan_AA_DTGA"/>
    <property type="match status" value="1"/>
</dbReference>
<reference evidence="2 3" key="1">
    <citation type="submission" date="2018-09" db="EMBL/GenBank/DDBJ databases">
        <title>Marinorhizobium profundi gen. nov., sp. nov., isolated from a deep-sea sediment sample from the New Britain Trench and proposal of Marinorhizobiaceae fam. nov. in the order Rhizobiales of the class Alphaproteobacteria.</title>
        <authorList>
            <person name="Cao J."/>
        </authorList>
    </citation>
    <scope>NUCLEOTIDE SEQUENCE [LARGE SCALE GENOMIC DNA]</scope>
    <source>
        <strain evidence="2 3">WS11</strain>
    </source>
</reference>
<dbReference type="InterPro" id="IPR021109">
    <property type="entry name" value="Peptidase_aspartic_dom_sf"/>
</dbReference>
<dbReference type="InterPro" id="IPR001969">
    <property type="entry name" value="Aspartic_peptidase_AS"/>
</dbReference>
<dbReference type="Gene3D" id="2.40.70.10">
    <property type="entry name" value="Acid Proteases"/>
    <property type="match status" value="1"/>
</dbReference>
<keyword evidence="2" id="KW-0378">Hydrolase</keyword>
<dbReference type="InterPro" id="IPR034122">
    <property type="entry name" value="Retropepsin-like_bacterial"/>
</dbReference>
<accession>A0A3Q8XTL4</accession>
<dbReference type="GO" id="GO:0006508">
    <property type="term" value="P:proteolysis"/>
    <property type="evidence" value="ECO:0007669"/>
    <property type="project" value="UniProtKB-KW"/>
</dbReference>
<sequence length="225" mass="23718">MAILATGLGLLLWNHNAGQTLGLENDQFGNLVTGAALLTVLGSAALMPGRFGQVLKAAVIWAVIILAFSALYVFRYDIQSLGTRLQAGLMPGTAAVRQLDDGTREVVIQKAMGGQFATEISVNGEPVGVMVDTGASLIALAYDDAERLGLEPENLSYSQPVSTANGQALAAIVTLDEVAIGPIVRSDVRALVSEDGALSQSLLGMNFIGELSSFEMRRDELILRD</sequence>
<evidence type="ECO:0000256" key="1">
    <source>
        <dbReference type="SAM" id="Phobius"/>
    </source>
</evidence>